<evidence type="ECO:0000256" key="10">
    <source>
        <dbReference type="ARBA" id="ARBA00035672"/>
    </source>
</evidence>
<dbReference type="InterPro" id="IPR004780">
    <property type="entry name" value="SRP"/>
</dbReference>
<protein>
    <recommendedName>
        <fullName evidence="10">signal-recognition-particle GTPase</fullName>
        <ecNumber evidence="10">3.6.5.4</ecNumber>
    </recommendedName>
</protein>
<evidence type="ECO:0000256" key="1">
    <source>
        <dbReference type="ARBA" id="ARBA00004496"/>
    </source>
</evidence>
<proteinExistence type="inferred from homology"/>
<sequence>MSFLSDGFSKIINKIRGKKFISSKNIETIMKEIRLSLLEADVSYEVITEFNELIKQKTLGQEVIKGIKPQEQVIKIIKDILTIILGHKNTVLSLDKKLNIILLMGLQGSGKTTTAGKLSFWIKKKMQKKVLLIAADIYRFGAVEQLKYIGEKIGIEVFNQKDKKVLDIVENGIKYAEQNNFDVVIVDTAGRLTIDTEMIEEIKNIKQKVNTSDVLIVADALLGQQSVNIAKSFHEQIGATGIILTKMDSDTKGGAALSMKYITKLPIKFTSSSEKHNDDNFEIFYPERMASRILDMGDILTLIDNVEDKINTKQDKKVLDRILQEDYNYNDLIKQLKLLKKLGSMSKMLSFIPGINSKIKKMPFLENDVIQKFQAIIQSMTKEERLKPKLIENNNRRRTRIVKGSGSEPTDISHLIEFIKKQKQISKQMKNLDLNDLNNPEDLLNKFLN</sequence>
<evidence type="ECO:0000256" key="6">
    <source>
        <dbReference type="ARBA" id="ARBA00022884"/>
    </source>
</evidence>
<dbReference type="Pfam" id="PF02881">
    <property type="entry name" value="SRP54_N"/>
    <property type="match status" value="1"/>
</dbReference>
<dbReference type="SMART" id="SM00382">
    <property type="entry name" value="AAA"/>
    <property type="match status" value="1"/>
</dbReference>
<evidence type="ECO:0000313" key="16">
    <source>
        <dbReference type="Proteomes" id="UP001164727"/>
    </source>
</evidence>
<dbReference type="EMBL" id="CP114006">
    <property type="protein sequence ID" value="WAN63614.1"/>
    <property type="molecule type" value="Genomic_DNA"/>
</dbReference>
<keyword evidence="9" id="KW-0687">Ribonucleoprotein</keyword>
<dbReference type="Gene3D" id="1.10.260.30">
    <property type="entry name" value="Signal recognition particle, SRP54 subunit, M-domain"/>
    <property type="match status" value="1"/>
</dbReference>
<dbReference type="NCBIfam" id="TIGR00959">
    <property type="entry name" value="ffh"/>
    <property type="match status" value="1"/>
</dbReference>
<comment type="catalytic activity">
    <reaction evidence="11">
        <text>GTP + H2O = GDP + phosphate + H(+)</text>
        <dbReference type="Rhea" id="RHEA:19669"/>
        <dbReference type="ChEBI" id="CHEBI:15377"/>
        <dbReference type="ChEBI" id="CHEBI:15378"/>
        <dbReference type="ChEBI" id="CHEBI:37565"/>
        <dbReference type="ChEBI" id="CHEBI:43474"/>
        <dbReference type="ChEBI" id="CHEBI:58189"/>
        <dbReference type="EC" id="3.6.5.4"/>
    </reaction>
</comment>
<keyword evidence="8" id="KW-0733">Signal recognition particle</keyword>
<dbReference type="PANTHER" id="PTHR11564">
    <property type="entry name" value="SIGNAL RECOGNITION PARTICLE 54K PROTEIN SRP54"/>
    <property type="match status" value="1"/>
</dbReference>
<evidence type="ECO:0000256" key="3">
    <source>
        <dbReference type="ARBA" id="ARBA00022490"/>
    </source>
</evidence>
<keyword evidence="6" id="KW-0694">RNA-binding</keyword>
<evidence type="ECO:0000256" key="5">
    <source>
        <dbReference type="ARBA" id="ARBA00022801"/>
    </source>
</evidence>
<dbReference type="RefSeq" id="WP_268849793.1">
    <property type="nucleotide sequence ID" value="NZ_CP114006.1"/>
</dbReference>
<dbReference type="PANTHER" id="PTHR11564:SF5">
    <property type="entry name" value="SIGNAL RECOGNITION PARTICLE SUBUNIT SRP54"/>
    <property type="match status" value="1"/>
</dbReference>
<organism evidence="15 16">
    <name type="scientific">Candidatus Phytoplasma rubi</name>
    <dbReference type="NCBI Taxonomy" id="399025"/>
    <lineage>
        <taxon>Bacteria</taxon>
        <taxon>Bacillati</taxon>
        <taxon>Mycoplasmatota</taxon>
        <taxon>Mollicutes</taxon>
        <taxon>Acholeplasmatales</taxon>
        <taxon>Acholeplasmataceae</taxon>
        <taxon>Candidatus Phytoplasma</taxon>
        <taxon>16SrV (Elm yellows group)</taxon>
    </lineage>
</organism>
<keyword evidence="7" id="KW-0342">GTP-binding</keyword>
<comment type="similarity">
    <text evidence="2">Belongs to the GTP-binding SRP family. SRP54 subfamily.</text>
</comment>
<dbReference type="Proteomes" id="UP001164727">
    <property type="component" value="Chromosome"/>
</dbReference>
<dbReference type="InterPro" id="IPR000897">
    <property type="entry name" value="SRP54_GTPase_dom"/>
</dbReference>
<evidence type="ECO:0000256" key="2">
    <source>
        <dbReference type="ARBA" id="ARBA00005450"/>
    </source>
</evidence>
<feature type="domain" description="Signal recognition particle SRP54 helical bundle" evidence="14">
    <location>
        <begin position="1"/>
        <end position="85"/>
    </location>
</feature>
<keyword evidence="16" id="KW-1185">Reference proteome</keyword>
<dbReference type="InterPro" id="IPR042101">
    <property type="entry name" value="SRP54_N_sf"/>
</dbReference>
<dbReference type="InterPro" id="IPR004125">
    <property type="entry name" value="Signal_recog_particle_SRP54_M"/>
</dbReference>
<dbReference type="SMART" id="SM00963">
    <property type="entry name" value="SRP54_N"/>
    <property type="match status" value="1"/>
</dbReference>
<dbReference type="SUPFAM" id="SSF47364">
    <property type="entry name" value="Domain of the SRP/SRP receptor G-proteins"/>
    <property type="match status" value="1"/>
</dbReference>
<dbReference type="InterPro" id="IPR003593">
    <property type="entry name" value="AAA+_ATPase"/>
</dbReference>
<evidence type="ECO:0000256" key="7">
    <source>
        <dbReference type="ARBA" id="ARBA00023134"/>
    </source>
</evidence>
<dbReference type="Pfam" id="PF00448">
    <property type="entry name" value="SRP54"/>
    <property type="match status" value="1"/>
</dbReference>
<keyword evidence="5" id="KW-0378">Hydrolase</keyword>
<dbReference type="SUPFAM" id="SSF47446">
    <property type="entry name" value="Signal peptide-binding domain"/>
    <property type="match status" value="1"/>
</dbReference>
<dbReference type="SUPFAM" id="SSF52540">
    <property type="entry name" value="P-loop containing nucleoside triphosphate hydrolases"/>
    <property type="match status" value="1"/>
</dbReference>
<dbReference type="Pfam" id="PF02978">
    <property type="entry name" value="SRP_SPB"/>
    <property type="match status" value="1"/>
</dbReference>
<evidence type="ECO:0000256" key="4">
    <source>
        <dbReference type="ARBA" id="ARBA00022741"/>
    </source>
</evidence>
<evidence type="ECO:0000259" key="14">
    <source>
        <dbReference type="SMART" id="SM00963"/>
    </source>
</evidence>
<evidence type="ECO:0000256" key="11">
    <source>
        <dbReference type="ARBA" id="ARBA00048027"/>
    </source>
</evidence>
<reference evidence="15 16" key="1">
    <citation type="journal article" date="2023" name="Microbiol. Resour. Announc.">
        <title>Complete Genome of 'Candidatus Phytoplasma rubi' RS, a Phytopathogenic Bacterium Associated with Rubus Stunt Disease.</title>
        <authorList>
            <person name="Duckeck D."/>
            <person name="Zubert C."/>
            <person name="Bohm J.W."/>
            <person name="Carminati G."/>
            <person name="Schneider B."/>
            <person name="Kube M."/>
        </authorList>
    </citation>
    <scope>NUCLEOTIDE SEQUENCE [LARGE SCALE GENOMIC DNA]</scope>
    <source>
        <strain evidence="15 16">RS</strain>
    </source>
</reference>
<evidence type="ECO:0000313" key="15">
    <source>
        <dbReference type="EMBL" id="WAN63614.1"/>
    </source>
</evidence>
<evidence type="ECO:0000256" key="8">
    <source>
        <dbReference type="ARBA" id="ARBA00023135"/>
    </source>
</evidence>
<evidence type="ECO:0000259" key="13">
    <source>
        <dbReference type="SMART" id="SM00962"/>
    </source>
</evidence>
<gene>
    <name evidence="15" type="primary">srp54</name>
    <name evidence="15" type="ORF">RS022_08090</name>
</gene>
<dbReference type="InterPro" id="IPR022941">
    <property type="entry name" value="SRP54"/>
</dbReference>
<feature type="domain" description="SRP54-type proteins GTP-binding" evidence="13">
    <location>
        <begin position="98"/>
        <end position="295"/>
    </location>
</feature>
<dbReference type="SMART" id="SM00962">
    <property type="entry name" value="SRP54"/>
    <property type="match status" value="1"/>
</dbReference>
<dbReference type="InterPro" id="IPR013822">
    <property type="entry name" value="Signal_recog_particl_SRP54_hlx"/>
</dbReference>
<evidence type="ECO:0000259" key="12">
    <source>
        <dbReference type="SMART" id="SM00382"/>
    </source>
</evidence>
<name>A0ABY7BVL9_9MOLU</name>
<dbReference type="InterPro" id="IPR036891">
    <property type="entry name" value="Signal_recog_part_SRP54_M_sf"/>
</dbReference>
<keyword evidence="4" id="KW-0547">Nucleotide-binding</keyword>
<comment type="subcellular location">
    <subcellularLocation>
        <location evidence="1">Cytoplasm</location>
    </subcellularLocation>
</comment>
<dbReference type="InterPro" id="IPR036225">
    <property type="entry name" value="SRP/SRP_N"/>
</dbReference>
<dbReference type="CDD" id="cd18539">
    <property type="entry name" value="SRP_G"/>
    <property type="match status" value="1"/>
</dbReference>
<dbReference type="Gene3D" id="3.40.50.300">
    <property type="entry name" value="P-loop containing nucleotide triphosphate hydrolases"/>
    <property type="match status" value="1"/>
</dbReference>
<dbReference type="InterPro" id="IPR027417">
    <property type="entry name" value="P-loop_NTPase"/>
</dbReference>
<dbReference type="EC" id="3.6.5.4" evidence="10"/>
<feature type="domain" description="AAA+ ATPase" evidence="12">
    <location>
        <begin position="97"/>
        <end position="271"/>
    </location>
</feature>
<dbReference type="Gene3D" id="1.20.120.140">
    <property type="entry name" value="Signal recognition particle SRP54, nucleotide-binding domain"/>
    <property type="match status" value="1"/>
</dbReference>
<evidence type="ECO:0000256" key="9">
    <source>
        <dbReference type="ARBA" id="ARBA00023274"/>
    </source>
</evidence>
<accession>A0ABY7BVL9</accession>
<keyword evidence="3" id="KW-0963">Cytoplasm</keyword>